<dbReference type="EMBL" id="CAJVPS010000222">
    <property type="protein sequence ID" value="CAG8466641.1"/>
    <property type="molecule type" value="Genomic_DNA"/>
</dbReference>
<protein>
    <submittedName>
        <fullName evidence="3">9414_t:CDS:1</fullName>
    </submittedName>
</protein>
<organism evidence="3 4">
    <name type="scientific">Ambispora leptoticha</name>
    <dbReference type="NCBI Taxonomy" id="144679"/>
    <lineage>
        <taxon>Eukaryota</taxon>
        <taxon>Fungi</taxon>
        <taxon>Fungi incertae sedis</taxon>
        <taxon>Mucoromycota</taxon>
        <taxon>Glomeromycotina</taxon>
        <taxon>Glomeromycetes</taxon>
        <taxon>Archaeosporales</taxon>
        <taxon>Ambisporaceae</taxon>
        <taxon>Ambispora</taxon>
    </lineage>
</organism>
<sequence length="444" mass="51519">MFSNFNKNLNTGRRNLLNQQQRDRNSTGDNNNTSSTPINSRIRRSLTKNSKQATPSPRSQSEEKLDDLLLESNIDEEEQPQREGNSDENESEKSSESTSTSTPLVSSTSKDLPITIKMKLDKLKKYEARVPVLKKSYDKLVNEKKAIETVLRENTHLDGISDVEAFEAHLRNLNIKSEMSMQEIKRLTQEHDELKQKFKGLNEIHETEKISHSEIIDDLRKQLEQRELEINTLKQEFEARLEKEGMDASQDQDEKNITDTREETQIITESTSLQQQHNITEKEREQLHQTEINNLKLEYESKISELEKRIESILASQELVDVKQGGALADVTSKNDQLSDEIVNYQNKIKELENVNSELAKFHEKSTENEQSLNELNAKLLKSRQERDELSAFVDSQKIEFETKVNQLEQERNEISTRSRREFVEMQEDLENKVAELSKELEIS</sequence>
<comment type="caution">
    <text evidence="3">The sequence shown here is derived from an EMBL/GenBank/DDBJ whole genome shotgun (WGS) entry which is preliminary data.</text>
</comment>
<feature type="compositionally biased region" description="Acidic residues" evidence="2">
    <location>
        <begin position="68"/>
        <end position="78"/>
    </location>
</feature>
<feature type="compositionally biased region" description="Low complexity" evidence="2">
    <location>
        <begin position="27"/>
        <end position="36"/>
    </location>
</feature>
<keyword evidence="4" id="KW-1185">Reference proteome</keyword>
<feature type="region of interest" description="Disordered" evidence="2">
    <location>
        <begin position="1"/>
        <end position="108"/>
    </location>
</feature>
<feature type="compositionally biased region" description="Low complexity" evidence="2">
    <location>
        <begin position="96"/>
        <end position="108"/>
    </location>
</feature>
<feature type="coiled-coil region" evidence="1">
    <location>
        <begin position="289"/>
        <end position="365"/>
    </location>
</feature>
<accession>A0A9N8W0A7</accession>
<evidence type="ECO:0000256" key="1">
    <source>
        <dbReference type="SAM" id="Coils"/>
    </source>
</evidence>
<evidence type="ECO:0000256" key="2">
    <source>
        <dbReference type="SAM" id="MobiDB-lite"/>
    </source>
</evidence>
<feature type="compositionally biased region" description="Basic and acidic residues" evidence="2">
    <location>
        <begin position="79"/>
        <end position="95"/>
    </location>
</feature>
<feature type="non-terminal residue" evidence="3">
    <location>
        <position position="1"/>
    </location>
</feature>
<dbReference type="Proteomes" id="UP000789508">
    <property type="component" value="Unassembled WGS sequence"/>
</dbReference>
<proteinExistence type="predicted"/>
<feature type="coiled-coil region" evidence="1">
    <location>
        <begin position="394"/>
        <end position="440"/>
    </location>
</feature>
<dbReference type="AlphaFoldDB" id="A0A9N8W0A7"/>
<name>A0A9N8W0A7_9GLOM</name>
<gene>
    <name evidence="3" type="ORF">ALEPTO_LOCUS1810</name>
</gene>
<feature type="coiled-coil region" evidence="1">
    <location>
        <begin position="170"/>
        <end position="240"/>
    </location>
</feature>
<evidence type="ECO:0000313" key="3">
    <source>
        <dbReference type="EMBL" id="CAG8466641.1"/>
    </source>
</evidence>
<keyword evidence="1" id="KW-0175">Coiled coil</keyword>
<feature type="compositionally biased region" description="Low complexity" evidence="2">
    <location>
        <begin position="1"/>
        <end position="20"/>
    </location>
</feature>
<feature type="compositionally biased region" description="Polar residues" evidence="2">
    <location>
        <begin position="47"/>
        <end position="59"/>
    </location>
</feature>
<dbReference type="OrthoDB" id="5598868at2759"/>
<evidence type="ECO:0000313" key="4">
    <source>
        <dbReference type="Proteomes" id="UP000789508"/>
    </source>
</evidence>
<reference evidence="3" key="1">
    <citation type="submission" date="2021-06" db="EMBL/GenBank/DDBJ databases">
        <authorList>
            <person name="Kallberg Y."/>
            <person name="Tangrot J."/>
            <person name="Rosling A."/>
        </authorList>
    </citation>
    <scope>NUCLEOTIDE SEQUENCE</scope>
    <source>
        <strain evidence="3">FL130A</strain>
    </source>
</reference>